<evidence type="ECO:0000256" key="1">
    <source>
        <dbReference type="ARBA" id="ARBA00022741"/>
    </source>
</evidence>
<accession>A0AAJ5WNE4</accession>
<dbReference type="SMART" id="SM00797">
    <property type="entry name" value="AHS2"/>
    <property type="match status" value="1"/>
</dbReference>
<dbReference type="EMBL" id="CP119325">
    <property type="protein sequence ID" value="WEK32788.1"/>
    <property type="molecule type" value="Genomic_DNA"/>
</dbReference>
<dbReference type="GO" id="GO:0005524">
    <property type="term" value="F:ATP binding"/>
    <property type="evidence" value="ECO:0007669"/>
    <property type="project" value="UniProtKB-KW"/>
</dbReference>
<evidence type="ECO:0000313" key="5">
    <source>
        <dbReference type="EMBL" id="WEK32788.1"/>
    </source>
</evidence>
<sequence length="323" mass="33797">MIEVIATGPQNTIQDLGRDGHRHIGVATAGAMDSLALRTGNLMLANAPGSAAVEVQTFPLKVRFSADGVIALTGADGRATLDGRSLLPWWALPVKAGQVLEIRHPRQGARVYLCVAGGIDVPQLMGSRSTALRGGFGGLEGRALLVGDELAVGQANALSIGAEGFGVRPPSCAMAQGLPVQADGALALRAIPAGEAHWFGNDLPRFWAQSWKISAQSNRTGYRLAGEPIQAEQSREMRSYGLVPGVVQVPPGGEPIVQLSDANTAGGYPKVAGVIEADLWRLGQAAIGSRIRFVEASPREAIAAETAIDCYLAGVRRVIEMRG</sequence>
<dbReference type="GO" id="GO:0016787">
    <property type="term" value="F:hydrolase activity"/>
    <property type="evidence" value="ECO:0007669"/>
    <property type="project" value="UniProtKB-KW"/>
</dbReference>
<protein>
    <submittedName>
        <fullName evidence="5">Biotin-dependent carboxyltransferase family protein</fullName>
    </submittedName>
</protein>
<dbReference type="InterPro" id="IPR003778">
    <property type="entry name" value="CT_A_B"/>
</dbReference>
<evidence type="ECO:0000259" key="4">
    <source>
        <dbReference type="SMART" id="SM00797"/>
    </source>
</evidence>
<feature type="domain" description="Carboxyltransferase" evidence="4">
    <location>
        <begin position="23"/>
        <end position="311"/>
    </location>
</feature>
<dbReference type="Gene3D" id="2.40.100.10">
    <property type="entry name" value="Cyclophilin-like"/>
    <property type="match status" value="1"/>
</dbReference>
<proteinExistence type="predicted"/>
<evidence type="ECO:0000256" key="2">
    <source>
        <dbReference type="ARBA" id="ARBA00022801"/>
    </source>
</evidence>
<keyword evidence="3" id="KW-0067">ATP-binding</keyword>
<dbReference type="PANTHER" id="PTHR43309:SF3">
    <property type="entry name" value="5-OXOPROLINASE SUBUNIT C"/>
    <property type="match status" value="1"/>
</dbReference>
<keyword evidence="1" id="KW-0547">Nucleotide-binding</keyword>
<dbReference type="InterPro" id="IPR029000">
    <property type="entry name" value="Cyclophilin-like_dom_sf"/>
</dbReference>
<dbReference type="Pfam" id="PF02626">
    <property type="entry name" value="CT_A_B"/>
    <property type="match status" value="1"/>
</dbReference>
<evidence type="ECO:0000313" key="6">
    <source>
        <dbReference type="Proteomes" id="UP001216329"/>
    </source>
</evidence>
<name>A0AAJ5WNE4_9PSED</name>
<dbReference type="AlphaFoldDB" id="A0AAJ5WNE4"/>
<dbReference type="NCBIfam" id="TIGR00724">
    <property type="entry name" value="urea_amlyse_rel"/>
    <property type="match status" value="1"/>
</dbReference>
<dbReference type="SUPFAM" id="SSF50891">
    <property type="entry name" value="Cyclophilin-like"/>
    <property type="match status" value="1"/>
</dbReference>
<organism evidence="5 6">
    <name type="scientific">Candidatus Pseudomonas phytovorans</name>
    <dbReference type="NCBI Taxonomy" id="3121377"/>
    <lineage>
        <taxon>Bacteria</taxon>
        <taxon>Pseudomonadati</taxon>
        <taxon>Pseudomonadota</taxon>
        <taxon>Gammaproteobacteria</taxon>
        <taxon>Pseudomonadales</taxon>
        <taxon>Pseudomonadaceae</taxon>
        <taxon>Pseudomonas</taxon>
    </lineage>
</organism>
<dbReference type="PANTHER" id="PTHR43309">
    <property type="entry name" value="5-OXOPROLINASE SUBUNIT C"/>
    <property type="match status" value="1"/>
</dbReference>
<evidence type="ECO:0000256" key="3">
    <source>
        <dbReference type="ARBA" id="ARBA00022840"/>
    </source>
</evidence>
<dbReference type="InterPro" id="IPR052708">
    <property type="entry name" value="PxpC"/>
</dbReference>
<gene>
    <name evidence="5" type="ORF">P0Y58_11525</name>
</gene>
<keyword evidence="2" id="KW-0378">Hydrolase</keyword>
<reference evidence="5" key="1">
    <citation type="submission" date="2023-03" db="EMBL/GenBank/DDBJ databases">
        <title>Andean soil-derived lignocellulolytic bacterial consortium as a source of novel taxa and putative plastic-active enzymes.</title>
        <authorList>
            <person name="Diaz-Garcia L."/>
            <person name="Chuvochina M."/>
            <person name="Feuerriegel G."/>
            <person name="Bunk B."/>
            <person name="Sproer C."/>
            <person name="Streit W.R."/>
            <person name="Rodriguez L.M."/>
            <person name="Overmann J."/>
            <person name="Jimenez D.J."/>
        </authorList>
    </citation>
    <scope>NUCLEOTIDE SEQUENCE</scope>
    <source>
        <strain evidence="5">MAG 876</strain>
    </source>
</reference>
<dbReference type="Proteomes" id="UP001216329">
    <property type="component" value="Chromosome"/>
</dbReference>